<dbReference type="GO" id="GO:0042956">
    <property type="term" value="P:maltodextrin transmembrane transport"/>
    <property type="evidence" value="ECO:0007669"/>
    <property type="project" value="TreeGrafter"/>
</dbReference>
<evidence type="ECO:0000256" key="4">
    <source>
        <dbReference type="SAM" id="SignalP"/>
    </source>
</evidence>
<reference evidence="5 6" key="1">
    <citation type="submission" date="2016-11" db="EMBL/GenBank/DDBJ databases">
        <title>Paenibacillus species isolates.</title>
        <authorList>
            <person name="Beno S.M."/>
        </authorList>
    </citation>
    <scope>NUCLEOTIDE SEQUENCE [LARGE SCALE GENOMIC DNA]</scope>
    <source>
        <strain evidence="5 6">FSL F4-0100</strain>
    </source>
</reference>
<sequence>MNKVISKLTLISMIALLLLSGCSSGGSSGKERTGEETDSAEKITLRMSIVSGTDEMKAWQSIVDAFNQSHPHTEIKLERLPGGWNEYNQKITAQIAAGNPPDIGRVGAAYMPMFSSKGQLEDLAPYLGDLNMDDYFSSAFDQYNQDGKMYGVPVGIYTMAMYYNKDMFEAAGIPQPSTDWNKAWTFEDLKIAASKLTNGEGANKQYGVYVNLNPERATQYLWTNGGDLFNDDKSKSMVNSPESKEALAYLQGLIKDGYSPTPADAQTMPPDQLFLSGKLGMLVEGQWMMPGFSEIDKFKWGVAPIPMGSSGKACTPNFVDTYVVYKGSKYVREAAEAIQFFISEKSENILVDNNVGGMPVLKSVAESRKADMFNPLSPDEKEVWFQSVDFSKAIPFTTNWQEVVDTMMKKMDLVGFNELDASKAADDLAPELDKLLKKIKKQIKKRTSCIGKEGFGCATYIYKS</sequence>
<keyword evidence="2" id="KW-0813">Transport</keyword>
<dbReference type="SUPFAM" id="SSF53850">
    <property type="entry name" value="Periplasmic binding protein-like II"/>
    <property type="match status" value="1"/>
</dbReference>
<dbReference type="Proteomes" id="UP000187074">
    <property type="component" value="Unassembled WGS sequence"/>
</dbReference>
<dbReference type="RefSeq" id="WP_076326331.1">
    <property type="nucleotide sequence ID" value="NZ_MRTF01000018.1"/>
</dbReference>
<feature type="chain" id="PRO_5039120142" description="Sugar ABC transporter substrate-binding protein" evidence="4">
    <location>
        <begin position="26"/>
        <end position="464"/>
    </location>
</feature>
<dbReference type="PROSITE" id="PS51257">
    <property type="entry name" value="PROKAR_LIPOPROTEIN"/>
    <property type="match status" value="1"/>
</dbReference>
<organism evidence="5 6">
    <name type="scientific">Paenibacillus lautus</name>
    <name type="common">Bacillus lautus</name>
    <dbReference type="NCBI Taxonomy" id="1401"/>
    <lineage>
        <taxon>Bacteria</taxon>
        <taxon>Bacillati</taxon>
        <taxon>Bacillota</taxon>
        <taxon>Bacilli</taxon>
        <taxon>Bacillales</taxon>
        <taxon>Paenibacillaceae</taxon>
        <taxon>Paenibacillus</taxon>
    </lineage>
</organism>
<dbReference type="GO" id="GO:1901982">
    <property type="term" value="F:maltose binding"/>
    <property type="evidence" value="ECO:0007669"/>
    <property type="project" value="TreeGrafter"/>
</dbReference>
<dbReference type="GO" id="GO:0055052">
    <property type="term" value="C:ATP-binding cassette (ABC) transporter complex, substrate-binding subunit-containing"/>
    <property type="evidence" value="ECO:0007669"/>
    <property type="project" value="TreeGrafter"/>
</dbReference>
<dbReference type="Pfam" id="PF01547">
    <property type="entry name" value="SBP_bac_1"/>
    <property type="match status" value="1"/>
</dbReference>
<dbReference type="OrthoDB" id="9782846at2"/>
<keyword evidence="3 4" id="KW-0732">Signal</keyword>
<evidence type="ECO:0000313" key="6">
    <source>
        <dbReference type="Proteomes" id="UP000187074"/>
    </source>
</evidence>
<evidence type="ECO:0000256" key="3">
    <source>
        <dbReference type="ARBA" id="ARBA00022729"/>
    </source>
</evidence>
<evidence type="ECO:0000256" key="2">
    <source>
        <dbReference type="ARBA" id="ARBA00022448"/>
    </source>
</evidence>
<dbReference type="Gene3D" id="3.40.190.10">
    <property type="entry name" value="Periplasmic binding protein-like II"/>
    <property type="match status" value="1"/>
</dbReference>
<accession>A0A1R1AND0</accession>
<protein>
    <recommendedName>
        <fullName evidence="7">Sugar ABC transporter substrate-binding protein</fullName>
    </recommendedName>
</protein>
<name>A0A1R1AND0_PAELA</name>
<dbReference type="CDD" id="cd13585">
    <property type="entry name" value="PBP2_TMBP_like"/>
    <property type="match status" value="1"/>
</dbReference>
<evidence type="ECO:0000313" key="5">
    <source>
        <dbReference type="EMBL" id="OME87062.1"/>
    </source>
</evidence>
<comment type="similarity">
    <text evidence="1">Belongs to the bacterial solute-binding protein 1 family.</text>
</comment>
<feature type="signal peptide" evidence="4">
    <location>
        <begin position="1"/>
        <end position="25"/>
    </location>
</feature>
<proteinExistence type="inferred from homology"/>
<dbReference type="PANTHER" id="PTHR30061:SF50">
    <property type="entry name" value="MALTOSE_MALTODEXTRIN-BINDING PERIPLASMIC PROTEIN"/>
    <property type="match status" value="1"/>
</dbReference>
<dbReference type="STRING" id="1401.BK123_31915"/>
<evidence type="ECO:0000256" key="1">
    <source>
        <dbReference type="ARBA" id="ARBA00008520"/>
    </source>
</evidence>
<gene>
    <name evidence="5" type="ORF">BK123_31915</name>
</gene>
<dbReference type="GO" id="GO:0015768">
    <property type="term" value="P:maltose transport"/>
    <property type="evidence" value="ECO:0007669"/>
    <property type="project" value="TreeGrafter"/>
</dbReference>
<dbReference type="InterPro" id="IPR006059">
    <property type="entry name" value="SBP"/>
</dbReference>
<evidence type="ECO:0008006" key="7">
    <source>
        <dbReference type="Google" id="ProtNLM"/>
    </source>
</evidence>
<comment type="caution">
    <text evidence="5">The sequence shown here is derived from an EMBL/GenBank/DDBJ whole genome shotgun (WGS) entry which is preliminary data.</text>
</comment>
<dbReference type="EMBL" id="MRTF01000018">
    <property type="protein sequence ID" value="OME87062.1"/>
    <property type="molecule type" value="Genomic_DNA"/>
</dbReference>
<dbReference type="AlphaFoldDB" id="A0A1R1AND0"/>
<dbReference type="PANTHER" id="PTHR30061">
    <property type="entry name" value="MALTOSE-BINDING PERIPLASMIC PROTEIN"/>
    <property type="match status" value="1"/>
</dbReference>